<organism evidence="1 2">
    <name type="scientific">Paenibacillus sepulcri</name>
    <dbReference type="NCBI Taxonomy" id="359917"/>
    <lineage>
        <taxon>Bacteria</taxon>
        <taxon>Bacillati</taxon>
        <taxon>Bacillota</taxon>
        <taxon>Bacilli</taxon>
        <taxon>Bacillales</taxon>
        <taxon>Paenibacillaceae</taxon>
        <taxon>Paenibacillus</taxon>
    </lineage>
</organism>
<dbReference type="Gene3D" id="2.60.40.1760">
    <property type="entry name" value="glycosyl hydrolase (family 31)"/>
    <property type="match status" value="1"/>
</dbReference>
<name>A0ABS7CHW5_9BACL</name>
<comment type="caution">
    <text evidence="1">The sequence shown here is derived from an EMBL/GenBank/DDBJ whole genome shotgun (WGS) entry which is preliminary data.</text>
</comment>
<evidence type="ECO:0000313" key="2">
    <source>
        <dbReference type="Proteomes" id="UP001519887"/>
    </source>
</evidence>
<dbReference type="EMBL" id="JAHZIK010002283">
    <property type="protein sequence ID" value="MBW7460525.1"/>
    <property type="molecule type" value="Genomic_DNA"/>
</dbReference>
<dbReference type="InterPro" id="IPR011013">
    <property type="entry name" value="Gal_mutarotase_sf_dom"/>
</dbReference>
<keyword evidence="2" id="KW-1185">Reference proteome</keyword>
<feature type="non-terminal residue" evidence="1">
    <location>
        <position position="115"/>
    </location>
</feature>
<reference evidence="1 2" key="1">
    <citation type="submission" date="2021-07" db="EMBL/GenBank/DDBJ databases">
        <title>Paenibacillus radiodurans sp. nov., isolated from the southeastern edge of Tengger Desert.</title>
        <authorList>
            <person name="Zhang G."/>
        </authorList>
    </citation>
    <scope>NUCLEOTIDE SEQUENCE [LARGE SCALE GENOMIC DNA]</scope>
    <source>
        <strain evidence="1 2">CCM 7311</strain>
    </source>
</reference>
<accession>A0ABS7CHW5</accession>
<protein>
    <submittedName>
        <fullName evidence="1">DUF4968 domain-containing protein</fullName>
    </submittedName>
</protein>
<sequence length="115" mass="12487">MEIISYEQSAGGLVLISAKGRIKVEPVSPSIIHVVYTLEESFSTKPSLAVLKEASTGTKWEIQESDLTVTLRTTELVLEIIKATAAFTWRDKQGGLLTREPQTGGKTLVPTEAVT</sequence>
<gene>
    <name evidence="1" type="ORF">K0U00_41325</name>
</gene>
<evidence type="ECO:0000313" key="1">
    <source>
        <dbReference type="EMBL" id="MBW7460525.1"/>
    </source>
</evidence>
<dbReference type="Proteomes" id="UP001519887">
    <property type="component" value="Unassembled WGS sequence"/>
</dbReference>
<dbReference type="SUPFAM" id="SSF74650">
    <property type="entry name" value="Galactose mutarotase-like"/>
    <property type="match status" value="1"/>
</dbReference>
<proteinExistence type="predicted"/>